<keyword evidence="5 9" id="KW-1278">Translocase</keyword>
<dbReference type="PANTHER" id="PTHR11993">
    <property type="entry name" value="NADH-UBIQUINONE OXIDOREDUCTASE 49 KDA SUBUNIT"/>
    <property type="match status" value="1"/>
</dbReference>
<dbReference type="NCBIfam" id="NF004739">
    <property type="entry name" value="PRK06075.1"/>
    <property type="match status" value="1"/>
</dbReference>
<dbReference type="PROSITE" id="PS00535">
    <property type="entry name" value="COMPLEX1_49K"/>
    <property type="match status" value="1"/>
</dbReference>
<dbReference type="AlphaFoldDB" id="A0A0L6CRN5"/>
<dbReference type="Gene3D" id="1.10.645.10">
    <property type="entry name" value="Cytochrome-c3 Hydrogenase, chain B"/>
    <property type="match status" value="1"/>
</dbReference>
<evidence type="ECO:0000313" key="13">
    <source>
        <dbReference type="Proteomes" id="UP000037046"/>
    </source>
</evidence>
<dbReference type="GO" id="GO:0050136">
    <property type="term" value="F:NADH dehydrogenase (quinone) (non-electrogenic) activity"/>
    <property type="evidence" value="ECO:0007669"/>
    <property type="project" value="UniProtKB-UniRule"/>
</dbReference>
<protein>
    <recommendedName>
        <fullName evidence="9">NADH-quinone oxidoreductase subunit D</fullName>
        <ecNumber evidence="9">7.1.1.-</ecNumber>
    </recommendedName>
    <alternativeName>
        <fullName evidence="9">NADH dehydrogenase I subunit D</fullName>
    </alternativeName>
    <alternativeName>
        <fullName evidence="9">NDH-1 subunit D</fullName>
    </alternativeName>
</protein>
<comment type="catalytic activity">
    <reaction evidence="8 9">
        <text>a quinone + NADH + 5 H(+)(in) = a quinol + NAD(+) + 4 H(+)(out)</text>
        <dbReference type="Rhea" id="RHEA:57888"/>
        <dbReference type="ChEBI" id="CHEBI:15378"/>
        <dbReference type="ChEBI" id="CHEBI:24646"/>
        <dbReference type="ChEBI" id="CHEBI:57540"/>
        <dbReference type="ChEBI" id="CHEBI:57945"/>
        <dbReference type="ChEBI" id="CHEBI:132124"/>
    </reaction>
</comment>
<dbReference type="InterPro" id="IPR014029">
    <property type="entry name" value="NADH_UbQ_OxRdtase_49kDa_CS"/>
</dbReference>
<proteinExistence type="inferred from homology"/>
<dbReference type="NCBIfam" id="TIGR01962">
    <property type="entry name" value="NuoD"/>
    <property type="match status" value="1"/>
</dbReference>
<name>A0A0L6CRN5_9RHOB</name>
<dbReference type="GO" id="GO:0051287">
    <property type="term" value="F:NAD binding"/>
    <property type="evidence" value="ECO:0007669"/>
    <property type="project" value="InterPro"/>
</dbReference>
<comment type="function">
    <text evidence="1 9">NDH-1 shuttles electrons from NADH, via FMN and iron-sulfur (Fe-S) centers, to quinones in the respiratory chain. The immediate electron acceptor for the enzyme in this species is believed to be ubiquinone. Couples the redox reaction to proton translocation (for every two electrons transferred, four hydrogen ions are translocated across the cytoplasmic membrane), and thus conserves the redox energy in a proton gradient.</text>
</comment>
<keyword evidence="9" id="KW-0472">Membrane</keyword>
<evidence type="ECO:0000313" key="12">
    <source>
        <dbReference type="EMBL" id="KNX40371.1"/>
    </source>
</evidence>
<evidence type="ECO:0000256" key="2">
    <source>
        <dbReference type="ARBA" id="ARBA00005769"/>
    </source>
</evidence>
<dbReference type="Proteomes" id="UP000037046">
    <property type="component" value="Unassembled WGS sequence"/>
</dbReference>
<dbReference type="FunFam" id="1.10.645.10:FF:000005">
    <property type="entry name" value="NADH-quinone oxidoreductase subunit D"/>
    <property type="match status" value="1"/>
</dbReference>
<dbReference type="EC" id="7.1.1.-" evidence="9"/>
<comment type="similarity">
    <text evidence="2 9 10">Belongs to the complex I 49 kDa subunit family.</text>
</comment>
<keyword evidence="7 9" id="KW-0830">Ubiquinone</keyword>
<dbReference type="GO" id="GO:0005886">
    <property type="term" value="C:plasma membrane"/>
    <property type="evidence" value="ECO:0007669"/>
    <property type="project" value="UniProtKB-SubCell"/>
</dbReference>
<evidence type="ECO:0000256" key="1">
    <source>
        <dbReference type="ARBA" id="ARBA00002378"/>
    </source>
</evidence>
<dbReference type="HAMAP" id="MF_01358">
    <property type="entry name" value="NDH1_NuoD"/>
    <property type="match status" value="1"/>
</dbReference>
<evidence type="ECO:0000256" key="10">
    <source>
        <dbReference type="RuleBase" id="RU003685"/>
    </source>
</evidence>
<evidence type="ECO:0000256" key="7">
    <source>
        <dbReference type="ARBA" id="ARBA00023075"/>
    </source>
</evidence>
<dbReference type="EMBL" id="LGVV01000055">
    <property type="protein sequence ID" value="KNX40371.1"/>
    <property type="molecule type" value="Genomic_DNA"/>
</dbReference>
<evidence type="ECO:0000256" key="9">
    <source>
        <dbReference type="HAMAP-Rule" id="MF_01358"/>
    </source>
</evidence>
<accession>A0A0L6CRN5</accession>
<keyword evidence="12" id="KW-0560">Oxidoreductase</keyword>
<dbReference type="InterPro" id="IPR001135">
    <property type="entry name" value="NADH_Q_OxRdtase_suD"/>
</dbReference>
<dbReference type="STRING" id="74031.SAMN04488077_10245"/>
<keyword evidence="13" id="KW-1185">Reference proteome</keyword>
<comment type="subcellular location">
    <subcellularLocation>
        <location evidence="9">Cell membrane</location>
        <topology evidence="9">Peripheral membrane protein</topology>
        <orientation evidence="9">Cytoplasmic side</orientation>
    </subcellularLocation>
</comment>
<dbReference type="InterPro" id="IPR029014">
    <property type="entry name" value="NiFe-Hase_large"/>
</dbReference>
<gene>
    <name evidence="9 12" type="primary">nuoD</name>
    <name evidence="12" type="ORF">ROTO_30760</name>
</gene>
<dbReference type="GO" id="GO:0048038">
    <property type="term" value="F:quinone binding"/>
    <property type="evidence" value="ECO:0007669"/>
    <property type="project" value="UniProtKB-KW"/>
</dbReference>
<dbReference type="SUPFAM" id="SSF56762">
    <property type="entry name" value="HydB/Nqo4-like"/>
    <property type="match status" value="1"/>
</dbReference>
<evidence type="ECO:0000256" key="6">
    <source>
        <dbReference type="ARBA" id="ARBA00023027"/>
    </source>
</evidence>
<keyword evidence="9" id="KW-1003">Cell membrane</keyword>
<organism evidence="12 13">
    <name type="scientific">Roseovarius tolerans</name>
    <dbReference type="NCBI Taxonomy" id="74031"/>
    <lineage>
        <taxon>Bacteria</taxon>
        <taxon>Pseudomonadati</taxon>
        <taxon>Pseudomonadota</taxon>
        <taxon>Alphaproteobacteria</taxon>
        <taxon>Rhodobacterales</taxon>
        <taxon>Roseobacteraceae</taxon>
        <taxon>Roseovarius</taxon>
    </lineage>
</organism>
<evidence type="ECO:0000259" key="11">
    <source>
        <dbReference type="Pfam" id="PF00346"/>
    </source>
</evidence>
<evidence type="ECO:0000256" key="4">
    <source>
        <dbReference type="ARBA" id="ARBA00022719"/>
    </source>
</evidence>
<evidence type="ECO:0000256" key="8">
    <source>
        <dbReference type="ARBA" id="ARBA00047712"/>
    </source>
</evidence>
<dbReference type="InterPro" id="IPR022885">
    <property type="entry name" value="NDH1_su_D/H"/>
</dbReference>
<dbReference type="PANTHER" id="PTHR11993:SF10">
    <property type="entry name" value="NADH DEHYDROGENASE [UBIQUINONE] IRON-SULFUR PROTEIN 2, MITOCHONDRIAL"/>
    <property type="match status" value="1"/>
</dbReference>
<feature type="domain" description="NADH-quinone oxidoreductase subunit D" evidence="11">
    <location>
        <begin position="132"/>
        <end position="405"/>
    </location>
</feature>
<comment type="subunit">
    <text evidence="9">NDH-1 is composed of 14 different subunits. Subunits NuoB, C, D, E, F, and G constitute the peripheral sector of the complex.</text>
</comment>
<keyword evidence="6 9" id="KW-0520">NAD</keyword>
<keyword evidence="4 9" id="KW-0874">Quinone</keyword>
<evidence type="ECO:0000256" key="5">
    <source>
        <dbReference type="ARBA" id="ARBA00022967"/>
    </source>
</evidence>
<sequence length="405" mass="46118">MDGSKFEDTLTGEQKIRNFNLNFGPQHPAAHGVLRLVLELDGELVERCDPHIGLLHRGTEKLMESRTYLQNLPYLDRLDYVAPMNQEHAWCLAIEKLTGVEVPRRASLIRVLYSEIGRVLNHLLNVTTQAMDVGALTPPLWGFEEREKLMVFYERACGARLHAAYFRPGGVHQDLPPELLDDIEEWAKDFPRVLDDIDGMLTENRIFKQRNADIGVVSQQEALDWGFSGVMVRGSGMAWDLRRAQPYECYDEFDFLVPVGKNGDCYDRYLVRMEEMRQSLRIIHQAIEKLRAPEGQGDILSRGKVTPPKRGEMKRSMEALIHHFKLYTEGFRVPEGEVYCAVEAPKGEFGVYLVADGTNRPYRAKLRAPGFLHLQAMDHISKGHQLADIAAIIGTMDVVFGEIDR</sequence>
<dbReference type="RefSeq" id="WP_050663926.1">
    <property type="nucleotide sequence ID" value="NZ_CP118494.1"/>
</dbReference>
<dbReference type="PATRIC" id="fig|74031.6.peg.3140"/>
<dbReference type="Pfam" id="PF00346">
    <property type="entry name" value="Complex1_49kDa"/>
    <property type="match status" value="1"/>
</dbReference>
<dbReference type="OrthoDB" id="9801496at2"/>
<reference evidence="13" key="1">
    <citation type="submission" date="2015-07" db="EMBL/GenBank/DDBJ databases">
        <title>Draft Genome Sequence of Roseovarius tolerans EL-164, a producer of N-Acylated Alanine Methyl Esters (NAMEs).</title>
        <authorList>
            <person name="Voget S."/>
            <person name="Bruns H."/>
            <person name="Wagner-Doebler I."/>
            <person name="Schulz S."/>
            <person name="Daniel R."/>
        </authorList>
    </citation>
    <scope>NUCLEOTIDE SEQUENCE [LARGE SCALE GENOMIC DNA]</scope>
    <source>
        <strain evidence="13">EL-164</strain>
    </source>
</reference>
<keyword evidence="3 9" id="KW-0813">Transport</keyword>
<comment type="caution">
    <text evidence="12">The sequence shown here is derived from an EMBL/GenBank/DDBJ whole genome shotgun (WGS) entry which is preliminary data.</text>
</comment>
<evidence type="ECO:0000256" key="3">
    <source>
        <dbReference type="ARBA" id="ARBA00022448"/>
    </source>
</evidence>